<accession>A0A9P7RQV3</accession>
<evidence type="ECO:0000313" key="3">
    <source>
        <dbReference type="EMBL" id="KAG7088017.1"/>
    </source>
</evidence>
<dbReference type="RefSeq" id="XP_043004488.1">
    <property type="nucleotide sequence ID" value="XM_043157122.1"/>
</dbReference>
<proteinExistence type="predicted"/>
<sequence>MIEHDRCHNLEPIAYSSINAQSISGSLSPVAGVEVQPLAPLPESLDHDSGTISVSLDAQYTVPGSAGSKAVAATGPEYTNPVTALEPPSQSTTQTSVALNSDGSVLLREETTISTESALISNYHNPASQNDSRVFQEKLKSFRTFIMQLHQDKKELQIKIEQLEGQLEDANLNLNDTEYKLKDEIARTTDLNQQLEINRRETGDLRRSHARLEEKIKGREDDWNKREEEKMRELANFKAELGAKVAELQAMADSRRALEEDYYTAVATNRSSLERWAYEKKALVEGIAEYAKSLKRVQRNAEQRHQEAKWEFEEQLRQSQETEHEIKRGLEAEITQMKYTVHQIEERCRLQEQDSTEKEKILRQHHEEILTDYKDKIIRVEQSVEELKRQIEQSRQLQGEWQAKAEAREVELRQIRMSLDAKTRACNKMEDALSAERKPEGGTEKTINELVAIKLRSKDKQPNIDLALIHSNIERLVQQFRSVSTALGKKQASSETILETCDHLGWQLVAIADSISEGLDKKDSLESIASPSSEDPPTLTSRSNSNSQNASHGHPPAKDAILTAPPSSPVVLNTSITPSSPSLSLAPTAQPDPSSRSTTRTSSHESNVATTAPTSHSSAPPASLAADGESASSSSVAHKRSPPLQATFTSSRPTKTISLEPDVIAVPSKTESKVTNRLSLDRDEEQGALAATTRSRPHMFFTQPRRRFITFKRKPSLKQPQSQFHSLDSDSDSEEERSSSTHSSSSITQQDSTTTTEQRKPRSQSTREIGGLGVVPSTLKWHKQPVSSEQSILSKANSTFQITKTVASTDGEQELRTGLRQRTESSQLKSFDPGTATKSTSMSRAVRRKQPGSSSSDEEELRTQPRKRQCF</sequence>
<comment type="caution">
    <text evidence="3">The sequence shown here is derived from an EMBL/GenBank/DDBJ whole genome shotgun (WGS) entry which is preliminary data.</text>
</comment>
<feature type="coiled-coil region" evidence="1">
    <location>
        <begin position="291"/>
        <end position="404"/>
    </location>
</feature>
<feature type="compositionally biased region" description="Basic and acidic residues" evidence="2">
    <location>
        <begin position="813"/>
        <end position="823"/>
    </location>
</feature>
<dbReference type="AlphaFoldDB" id="A0A9P7RQV3"/>
<feature type="compositionally biased region" description="Low complexity" evidence="2">
    <location>
        <begin position="609"/>
        <end position="636"/>
    </location>
</feature>
<feature type="compositionally biased region" description="Polar residues" evidence="2">
    <location>
        <begin position="527"/>
        <end position="551"/>
    </location>
</feature>
<organism evidence="3 4">
    <name type="scientific">Marasmius oreades</name>
    <name type="common">fairy-ring Marasmius</name>
    <dbReference type="NCBI Taxonomy" id="181124"/>
    <lineage>
        <taxon>Eukaryota</taxon>
        <taxon>Fungi</taxon>
        <taxon>Dikarya</taxon>
        <taxon>Basidiomycota</taxon>
        <taxon>Agaricomycotina</taxon>
        <taxon>Agaricomycetes</taxon>
        <taxon>Agaricomycetidae</taxon>
        <taxon>Agaricales</taxon>
        <taxon>Marasmiineae</taxon>
        <taxon>Marasmiaceae</taxon>
        <taxon>Marasmius</taxon>
    </lineage>
</organism>
<evidence type="ECO:0000256" key="2">
    <source>
        <dbReference type="SAM" id="MobiDB-lite"/>
    </source>
</evidence>
<feature type="compositionally biased region" description="Low complexity" evidence="2">
    <location>
        <begin position="740"/>
        <end position="756"/>
    </location>
</feature>
<feature type="region of interest" description="Disordered" evidence="2">
    <location>
        <begin position="807"/>
        <end position="871"/>
    </location>
</feature>
<dbReference type="EMBL" id="CM032188">
    <property type="protein sequence ID" value="KAG7088017.1"/>
    <property type="molecule type" value="Genomic_DNA"/>
</dbReference>
<keyword evidence="1" id="KW-0175">Coiled coil</keyword>
<gene>
    <name evidence="3" type="ORF">E1B28_012055</name>
</gene>
<feature type="compositionally biased region" description="Low complexity" evidence="2">
    <location>
        <begin position="572"/>
        <end position="601"/>
    </location>
</feature>
<dbReference type="KEGG" id="more:E1B28_012055"/>
<name>A0A9P7RQV3_9AGAR</name>
<keyword evidence="4" id="KW-1185">Reference proteome</keyword>
<dbReference type="GeneID" id="66081130"/>
<reference evidence="3" key="1">
    <citation type="journal article" date="2021" name="Genome Biol. Evol.">
        <title>The assembled and annotated genome of the fairy-ring fungus Marasmius oreades.</title>
        <authorList>
            <person name="Hiltunen M."/>
            <person name="Ament-Velasquez S.L."/>
            <person name="Johannesson H."/>
        </authorList>
    </citation>
    <scope>NUCLEOTIDE SEQUENCE</scope>
    <source>
        <strain evidence="3">03SP1</strain>
    </source>
</reference>
<feature type="region of interest" description="Disordered" evidence="2">
    <location>
        <begin position="668"/>
        <end position="777"/>
    </location>
</feature>
<feature type="compositionally biased region" description="Basic residues" evidence="2">
    <location>
        <begin position="704"/>
        <end position="716"/>
    </location>
</feature>
<feature type="compositionally biased region" description="Polar residues" evidence="2">
    <location>
        <begin position="88"/>
        <end position="102"/>
    </location>
</feature>
<dbReference type="Proteomes" id="UP001049176">
    <property type="component" value="Chromosome 8"/>
</dbReference>
<feature type="region of interest" description="Disordered" evidence="2">
    <location>
        <begin position="522"/>
        <end position="654"/>
    </location>
</feature>
<feature type="region of interest" description="Disordered" evidence="2">
    <location>
        <begin position="82"/>
        <end position="102"/>
    </location>
</feature>
<feature type="coiled-coil region" evidence="1">
    <location>
        <begin position="146"/>
        <end position="187"/>
    </location>
</feature>
<evidence type="ECO:0000313" key="4">
    <source>
        <dbReference type="Proteomes" id="UP001049176"/>
    </source>
</evidence>
<evidence type="ECO:0000256" key="1">
    <source>
        <dbReference type="SAM" id="Coils"/>
    </source>
</evidence>
<feature type="compositionally biased region" description="Polar residues" evidence="2">
    <location>
        <begin position="644"/>
        <end position="654"/>
    </location>
</feature>
<protein>
    <submittedName>
        <fullName evidence="3">Uncharacterized protein</fullName>
    </submittedName>
</protein>
<dbReference type="OrthoDB" id="10668774at2759"/>